<protein>
    <recommendedName>
        <fullName evidence="5">Major facilitator superfamily (MFS) profile domain-containing protein</fullName>
    </recommendedName>
</protein>
<dbReference type="Proteomes" id="UP000271974">
    <property type="component" value="Unassembled WGS sequence"/>
</dbReference>
<evidence type="ECO:0000256" key="2">
    <source>
        <dbReference type="SAM" id="Phobius"/>
    </source>
</evidence>
<feature type="transmembrane region" description="Helical" evidence="2">
    <location>
        <begin position="229"/>
        <end position="253"/>
    </location>
</feature>
<name>A0A3S1B376_ELYCH</name>
<dbReference type="InterPro" id="IPR011701">
    <property type="entry name" value="MFS"/>
</dbReference>
<gene>
    <name evidence="3" type="ORF">EGW08_018324</name>
</gene>
<dbReference type="Gene3D" id="1.20.1250.20">
    <property type="entry name" value="MFS general substrate transporter like domains"/>
    <property type="match status" value="2"/>
</dbReference>
<accession>A0A3S1B376</accession>
<keyword evidence="2" id="KW-0472">Membrane</keyword>
<dbReference type="InterPro" id="IPR036259">
    <property type="entry name" value="MFS_trans_sf"/>
</dbReference>
<proteinExistence type="predicted"/>
<dbReference type="GO" id="GO:0008028">
    <property type="term" value="F:monocarboxylic acid transmembrane transporter activity"/>
    <property type="evidence" value="ECO:0007669"/>
    <property type="project" value="TreeGrafter"/>
</dbReference>
<feature type="region of interest" description="Disordered" evidence="1">
    <location>
        <begin position="75"/>
        <end position="115"/>
    </location>
</feature>
<dbReference type="InterPro" id="IPR050327">
    <property type="entry name" value="Proton-linked_MCT"/>
</dbReference>
<dbReference type="PANTHER" id="PTHR11360">
    <property type="entry name" value="MONOCARBOXYLATE TRANSPORTER"/>
    <property type="match status" value="1"/>
</dbReference>
<dbReference type="AlphaFoldDB" id="A0A3S1B376"/>
<sequence length="692" mass="77443">SEENFLNGECRLPKETSLLKDQKKDEEYLKNHNRDEKTLNCQKKDEEHLKNHSNDEEYLKNHNNDEEHLKNHNNDEEHLKSHNNDEEHLKSHNNDGEHLKSHNNDEEHLNHNNDEEHLRNSDYYKRNELPVDRGWAWAVCFGGFLTSFNLGLAGQTMAILFLEVIEMFDTKLTTGSLIFLFSTLAAGLTSPVAANFVVPRLGEKCVVCIGGCMMSMATIGYYLAPSIEVFFCCAALKGTGTGLIMVPSISLLRYYFHRRRSIAQIMARCGESVSGIVMPTLVRLIRKEYGVRGAFLVLAALELHVVLGGLLLRPVKTYKFKPDLPPLIPKRKRKEKSPEPENVIDTEDAKISPSQNGHYVSKDLTSRNQKHKLSEQCRDEEYCLQSKHSDKNSIGMSVSAKDSILKGGDAEEKNGHQNYFSTSEEIEALLEVPGKDVSNRLQDRKARSKEIPARSRKYSTASIVLAVETASAVALDFDEDEDASNRRQQPSCGKYDFFQLWSFYMLLLVAYIGSGNIYVKIYMPTIAASQGATLDQAAILLVLMGVTGLVSQLCVGLFTDTHILKPSQIVAISHIVFGVLCQLTRFFTTFPLLILMSVSIALVICTRISIMPLIVIEVAGLDMMPQAFSIVTTITTFSVAVMNPTLGAVADMFGSFVPVMHIVGVLFFMSATVLLLLPLVQNIDNRKRQKSV</sequence>
<reference evidence="3 4" key="1">
    <citation type="submission" date="2019-01" db="EMBL/GenBank/DDBJ databases">
        <title>A draft genome assembly of the solar-powered sea slug Elysia chlorotica.</title>
        <authorList>
            <person name="Cai H."/>
            <person name="Li Q."/>
            <person name="Fang X."/>
            <person name="Li J."/>
            <person name="Curtis N.E."/>
            <person name="Altenburger A."/>
            <person name="Shibata T."/>
            <person name="Feng M."/>
            <person name="Maeda T."/>
            <person name="Schwartz J.A."/>
            <person name="Shigenobu S."/>
            <person name="Lundholm N."/>
            <person name="Nishiyama T."/>
            <person name="Yang H."/>
            <person name="Hasebe M."/>
            <person name="Li S."/>
            <person name="Pierce S.K."/>
            <person name="Wang J."/>
        </authorList>
    </citation>
    <scope>NUCLEOTIDE SEQUENCE [LARGE SCALE GENOMIC DNA]</scope>
    <source>
        <strain evidence="3">EC2010</strain>
        <tissue evidence="3">Whole organism of an adult</tissue>
    </source>
</reference>
<feature type="transmembrane region" description="Helical" evidence="2">
    <location>
        <begin position="135"/>
        <end position="165"/>
    </location>
</feature>
<keyword evidence="2" id="KW-0812">Transmembrane</keyword>
<feature type="region of interest" description="Disordered" evidence="1">
    <location>
        <begin position="15"/>
        <end position="58"/>
    </location>
</feature>
<dbReference type="Pfam" id="PF07690">
    <property type="entry name" value="MFS_1"/>
    <property type="match status" value="1"/>
</dbReference>
<feature type="transmembrane region" description="Helical" evidence="2">
    <location>
        <begin position="656"/>
        <end position="680"/>
    </location>
</feature>
<dbReference type="EMBL" id="RQTK01000886">
    <property type="protein sequence ID" value="RUS73919.1"/>
    <property type="molecule type" value="Genomic_DNA"/>
</dbReference>
<feature type="region of interest" description="Disordered" evidence="1">
    <location>
        <begin position="327"/>
        <end position="367"/>
    </location>
</feature>
<dbReference type="PANTHER" id="PTHR11360:SF260">
    <property type="entry name" value="MFS DOMAIN-CONTAINING PROTEIN"/>
    <property type="match status" value="1"/>
</dbReference>
<evidence type="ECO:0008006" key="5">
    <source>
        <dbReference type="Google" id="ProtNLM"/>
    </source>
</evidence>
<organism evidence="3 4">
    <name type="scientific">Elysia chlorotica</name>
    <name type="common">Eastern emerald elysia</name>
    <name type="synonym">Sea slug</name>
    <dbReference type="NCBI Taxonomy" id="188477"/>
    <lineage>
        <taxon>Eukaryota</taxon>
        <taxon>Metazoa</taxon>
        <taxon>Spiralia</taxon>
        <taxon>Lophotrochozoa</taxon>
        <taxon>Mollusca</taxon>
        <taxon>Gastropoda</taxon>
        <taxon>Heterobranchia</taxon>
        <taxon>Euthyneura</taxon>
        <taxon>Panpulmonata</taxon>
        <taxon>Sacoglossa</taxon>
        <taxon>Placobranchoidea</taxon>
        <taxon>Plakobranchidae</taxon>
        <taxon>Elysia</taxon>
    </lineage>
</organism>
<dbReference type="OrthoDB" id="6435476at2759"/>
<evidence type="ECO:0000256" key="1">
    <source>
        <dbReference type="SAM" id="MobiDB-lite"/>
    </source>
</evidence>
<evidence type="ECO:0000313" key="3">
    <source>
        <dbReference type="EMBL" id="RUS73919.1"/>
    </source>
</evidence>
<feature type="transmembrane region" description="Helical" evidence="2">
    <location>
        <begin position="497"/>
        <end position="518"/>
    </location>
</feature>
<dbReference type="SUPFAM" id="SSF103473">
    <property type="entry name" value="MFS general substrate transporter"/>
    <property type="match status" value="1"/>
</dbReference>
<comment type="caution">
    <text evidence="3">The sequence shown here is derived from an EMBL/GenBank/DDBJ whole genome shotgun (WGS) entry which is preliminary data.</text>
</comment>
<feature type="transmembrane region" description="Helical" evidence="2">
    <location>
        <begin position="177"/>
        <end position="198"/>
    </location>
</feature>
<feature type="transmembrane region" description="Helical" evidence="2">
    <location>
        <begin position="570"/>
        <end position="587"/>
    </location>
</feature>
<keyword evidence="2" id="KW-1133">Transmembrane helix</keyword>
<feature type="non-terminal residue" evidence="3">
    <location>
        <position position="1"/>
    </location>
</feature>
<feature type="transmembrane region" description="Helical" evidence="2">
    <location>
        <begin position="593"/>
        <end position="615"/>
    </location>
</feature>
<evidence type="ECO:0000313" key="4">
    <source>
        <dbReference type="Proteomes" id="UP000271974"/>
    </source>
</evidence>
<feature type="transmembrane region" description="Helical" evidence="2">
    <location>
        <begin position="205"/>
        <end position="223"/>
    </location>
</feature>
<feature type="transmembrane region" description="Helical" evidence="2">
    <location>
        <begin position="627"/>
        <end position="650"/>
    </location>
</feature>
<feature type="transmembrane region" description="Helical" evidence="2">
    <location>
        <begin position="538"/>
        <end position="558"/>
    </location>
</feature>
<keyword evidence="4" id="KW-1185">Reference proteome</keyword>